<evidence type="ECO:0000256" key="1">
    <source>
        <dbReference type="ARBA" id="ARBA00004752"/>
    </source>
</evidence>
<evidence type="ECO:0000256" key="3">
    <source>
        <dbReference type="ARBA" id="ARBA00022679"/>
    </source>
</evidence>
<organism evidence="10 11">
    <name type="scientific">Methylacidiphilum kamchatkense Kam1</name>
    <dbReference type="NCBI Taxonomy" id="1202785"/>
    <lineage>
        <taxon>Bacteria</taxon>
        <taxon>Pseudomonadati</taxon>
        <taxon>Verrucomicrobiota</taxon>
        <taxon>Methylacidiphilae</taxon>
        <taxon>Methylacidiphilales</taxon>
        <taxon>Methylacidiphilaceae</taxon>
        <taxon>Methylacidiphilum (ex Ratnadevi et al. 2023)</taxon>
    </lineage>
</organism>
<dbReference type="GO" id="GO:0016740">
    <property type="term" value="F:transferase activity"/>
    <property type="evidence" value="ECO:0007669"/>
    <property type="project" value="UniProtKB-KW"/>
</dbReference>
<evidence type="ECO:0000256" key="8">
    <source>
        <dbReference type="SAM" id="Phobius"/>
    </source>
</evidence>
<protein>
    <submittedName>
        <fullName evidence="10">Lipoprotein-anchoring transpeptidase ErfK/SrfK</fullName>
    </submittedName>
</protein>
<dbReference type="InterPro" id="IPR038063">
    <property type="entry name" value="Transpep_catalytic_dom"/>
</dbReference>
<keyword evidence="10" id="KW-0449">Lipoprotein</keyword>
<dbReference type="GO" id="GO:0018104">
    <property type="term" value="P:peptidoglycan-protein cross-linking"/>
    <property type="evidence" value="ECO:0007669"/>
    <property type="project" value="TreeGrafter"/>
</dbReference>
<feature type="active site" description="Proton donor/acceptor" evidence="7">
    <location>
        <position position="145"/>
    </location>
</feature>
<dbReference type="InterPro" id="IPR005490">
    <property type="entry name" value="LD_TPept_cat_dom"/>
</dbReference>
<gene>
    <name evidence="10" type="ORF">kam1_787</name>
</gene>
<feature type="domain" description="L,D-TPase catalytic" evidence="9">
    <location>
        <begin position="48"/>
        <end position="182"/>
    </location>
</feature>
<dbReference type="CDD" id="cd16913">
    <property type="entry name" value="YkuD_like"/>
    <property type="match status" value="1"/>
</dbReference>
<dbReference type="KEGG" id="mkc:kam1_787"/>
<evidence type="ECO:0000313" key="11">
    <source>
        <dbReference type="Proteomes" id="UP000315925"/>
    </source>
</evidence>
<dbReference type="InterPro" id="IPR050979">
    <property type="entry name" value="LD-transpeptidase"/>
</dbReference>
<dbReference type="AlphaFoldDB" id="A0A516TLB2"/>
<dbReference type="PANTHER" id="PTHR30582:SF2">
    <property type="entry name" value="L,D-TRANSPEPTIDASE YCIB-RELATED"/>
    <property type="match status" value="1"/>
</dbReference>
<dbReference type="GO" id="GO:0071972">
    <property type="term" value="F:peptidoglycan L,D-transpeptidase activity"/>
    <property type="evidence" value="ECO:0007669"/>
    <property type="project" value="TreeGrafter"/>
</dbReference>
<evidence type="ECO:0000259" key="9">
    <source>
        <dbReference type="PROSITE" id="PS52029"/>
    </source>
</evidence>
<dbReference type="Proteomes" id="UP000315925">
    <property type="component" value="Chromosome"/>
</dbReference>
<keyword evidence="8" id="KW-1133">Transmembrane helix</keyword>
<dbReference type="RefSeq" id="WP_143958262.1">
    <property type="nucleotide sequence ID" value="NZ_CP037899.1"/>
</dbReference>
<dbReference type="GO" id="GO:0005576">
    <property type="term" value="C:extracellular region"/>
    <property type="evidence" value="ECO:0007669"/>
    <property type="project" value="TreeGrafter"/>
</dbReference>
<dbReference type="EMBL" id="CP037899">
    <property type="protein sequence ID" value="QDQ42031.1"/>
    <property type="molecule type" value="Genomic_DNA"/>
</dbReference>
<keyword evidence="5 7" id="KW-0573">Peptidoglycan synthesis</keyword>
<evidence type="ECO:0000256" key="2">
    <source>
        <dbReference type="ARBA" id="ARBA00005992"/>
    </source>
</evidence>
<evidence type="ECO:0000256" key="4">
    <source>
        <dbReference type="ARBA" id="ARBA00022960"/>
    </source>
</evidence>
<dbReference type="Pfam" id="PF03734">
    <property type="entry name" value="YkuD"/>
    <property type="match status" value="1"/>
</dbReference>
<reference evidence="11" key="1">
    <citation type="submission" date="2019-03" db="EMBL/GenBank/DDBJ databases">
        <title>Complete genome of Methylacidiphilum kamchatkense Kam1.</title>
        <authorList>
            <person name="Kruse T."/>
            <person name="Murarilal Ratnadevi C."/>
            <person name="Erikstad H.-A."/>
            <person name="Birkeland N.-K."/>
        </authorList>
    </citation>
    <scope>NUCLEOTIDE SEQUENCE [LARGE SCALE GENOMIC DNA]</scope>
    <source>
        <strain evidence="11">kam1</strain>
    </source>
</reference>
<keyword evidence="6 7" id="KW-0961">Cell wall biogenesis/degradation</keyword>
<proteinExistence type="inferred from homology"/>
<dbReference type="SUPFAM" id="SSF141523">
    <property type="entry name" value="L,D-transpeptidase catalytic domain-like"/>
    <property type="match status" value="1"/>
</dbReference>
<dbReference type="Gene3D" id="2.40.440.10">
    <property type="entry name" value="L,D-transpeptidase catalytic domain-like"/>
    <property type="match status" value="1"/>
</dbReference>
<evidence type="ECO:0000313" key="10">
    <source>
        <dbReference type="EMBL" id="QDQ42031.1"/>
    </source>
</evidence>
<keyword evidence="8" id="KW-0472">Membrane</keyword>
<accession>A0A516TLB2</accession>
<comment type="pathway">
    <text evidence="1 7">Cell wall biogenesis; peptidoglycan biosynthesis.</text>
</comment>
<evidence type="ECO:0000256" key="7">
    <source>
        <dbReference type="PROSITE-ProRule" id="PRU01373"/>
    </source>
</evidence>
<feature type="transmembrane region" description="Helical" evidence="8">
    <location>
        <begin position="12"/>
        <end position="31"/>
    </location>
</feature>
<name>A0A516TLB2_9BACT</name>
<dbReference type="PROSITE" id="PS52029">
    <property type="entry name" value="LD_TPASE"/>
    <property type="match status" value="1"/>
</dbReference>
<dbReference type="GO" id="GO:0008360">
    <property type="term" value="P:regulation of cell shape"/>
    <property type="evidence" value="ECO:0007669"/>
    <property type="project" value="UniProtKB-UniRule"/>
</dbReference>
<evidence type="ECO:0000256" key="5">
    <source>
        <dbReference type="ARBA" id="ARBA00022984"/>
    </source>
</evidence>
<dbReference type="STRING" id="1202785.A946_08820"/>
<evidence type="ECO:0000256" key="6">
    <source>
        <dbReference type="ARBA" id="ARBA00023316"/>
    </source>
</evidence>
<keyword evidence="8" id="KW-0812">Transmembrane</keyword>
<keyword evidence="3" id="KW-0808">Transferase</keyword>
<dbReference type="UniPathway" id="UPA00219"/>
<feature type="active site" description="Nucleophile" evidence="7">
    <location>
        <position position="158"/>
    </location>
</feature>
<comment type="similarity">
    <text evidence="2">Belongs to the YkuD family.</text>
</comment>
<dbReference type="GO" id="GO:0071555">
    <property type="term" value="P:cell wall organization"/>
    <property type="evidence" value="ECO:0007669"/>
    <property type="project" value="UniProtKB-UniRule"/>
</dbReference>
<dbReference type="PANTHER" id="PTHR30582">
    <property type="entry name" value="L,D-TRANSPEPTIDASE"/>
    <property type="match status" value="1"/>
</dbReference>
<keyword evidence="4 7" id="KW-0133">Cell shape</keyword>
<sequence length="223" mass="25331">MGKEKTFINTLSYIYWLYFFFFYLSSSALALNDISGSNEENSTVSKERIVKVSLQNQAVYVLDRGKVIFVAPCTVGKSGHPTPKGVFHIIAKSIKKRSHSYGFWVKGNDIRATENPSQAPPGGPWEYVGYPMPYWVEFAPGYGFHEGFVWTTPRTHGCIRLHGKSAIEFFNLVSIGTKIQIADSFPEDLTIGKHLKRPRDELLPDPPPQFMISEEAFEKPWEF</sequence>